<protein>
    <recommendedName>
        <fullName evidence="4">ATP-binding protein</fullName>
    </recommendedName>
</protein>
<reference evidence="2 3" key="1">
    <citation type="journal article" date="2019" name="Int. J. Syst. Evol. Microbiol.">
        <title>The Global Catalogue of Microorganisms (GCM) 10K type strain sequencing project: providing services to taxonomists for standard genome sequencing and annotation.</title>
        <authorList>
            <consortium name="The Broad Institute Genomics Platform"/>
            <consortium name="The Broad Institute Genome Sequencing Center for Infectious Disease"/>
            <person name="Wu L."/>
            <person name="Ma J."/>
        </authorList>
    </citation>
    <scope>NUCLEOTIDE SEQUENCE [LARGE SCALE GENOMIC DNA]</scope>
    <source>
        <strain evidence="2 3">JCM 10425</strain>
    </source>
</reference>
<gene>
    <name evidence="2" type="ORF">GCM10009539_36740</name>
</gene>
<dbReference type="Proteomes" id="UP001500967">
    <property type="component" value="Unassembled WGS sequence"/>
</dbReference>
<evidence type="ECO:0000313" key="3">
    <source>
        <dbReference type="Proteomes" id="UP001500967"/>
    </source>
</evidence>
<evidence type="ECO:0000313" key="2">
    <source>
        <dbReference type="EMBL" id="GAA0248114.1"/>
    </source>
</evidence>
<dbReference type="SUPFAM" id="SSF52540">
    <property type="entry name" value="P-loop containing nucleoside triphosphate hydrolases"/>
    <property type="match status" value="1"/>
</dbReference>
<feature type="compositionally biased region" description="Low complexity" evidence="1">
    <location>
        <begin position="1"/>
        <end position="38"/>
    </location>
</feature>
<dbReference type="Gene3D" id="3.40.50.300">
    <property type="entry name" value="P-loop containing nucleotide triphosphate hydrolases"/>
    <property type="match status" value="1"/>
</dbReference>
<evidence type="ECO:0008006" key="4">
    <source>
        <dbReference type="Google" id="ProtNLM"/>
    </source>
</evidence>
<feature type="region of interest" description="Disordered" evidence="1">
    <location>
        <begin position="1"/>
        <end position="39"/>
    </location>
</feature>
<sequence>MHANNHPANNHPANNHPANNHPANNHPANNHPANNHPADNARHRFACRADGVGDSAAGRRKRVSWGIPRAPRARSARLASGRVIVWINGTHGVGKTTTSSLVQQLLPGSRVFDAEMVGVTLMSVTPGLPETDNFQHWPPWRPLVVETARRILDYTGGTLVMPMTVLVEPYWREISTGLADHGIPIRHFVLHADQGTLRERIAGDTVLGPNSPFRLRYLEPYAEAAATWLRREAEFVDTTHLTAAEAAQRIAEAVER</sequence>
<dbReference type="InterPro" id="IPR027417">
    <property type="entry name" value="P-loop_NTPase"/>
</dbReference>
<dbReference type="EMBL" id="BAAAGX010000014">
    <property type="protein sequence ID" value="GAA0248114.1"/>
    <property type="molecule type" value="Genomic_DNA"/>
</dbReference>
<evidence type="ECO:0000256" key="1">
    <source>
        <dbReference type="SAM" id="MobiDB-lite"/>
    </source>
</evidence>
<organism evidence="2 3">
    <name type="scientific">Cryptosporangium japonicum</name>
    <dbReference type="NCBI Taxonomy" id="80872"/>
    <lineage>
        <taxon>Bacteria</taxon>
        <taxon>Bacillati</taxon>
        <taxon>Actinomycetota</taxon>
        <taxon>Actinomycetes</taxon>
        <taxon>Cryptosporangiales</taxon>
        <taxon>Cryptosporangiaceae</taxon>
        <taxon>Cryptosporangium</taxon>
    </lineage>
</organism>
<proteinExistence type="predicted"/>
<name>A0ABN0UEP5_9ACTN</name>
<keyword evidence="3" id="KW-1185">Reference proteome</keyword>
<comment type="caution">
    <text evidence="2">The sequence shown here is derived from an EMBL/GenBank/DDBJ whole genome shotgun (WGS) entry which is preliminary data.</text>
</comment>
<accession>A0ABN0UEP5</accession>